<dbReference type="PANTHER" id="PTHR43409">
    <property type="entry name" value="ANAEROBIC MAGNESIUM-PROTOPORPHYRIN IX MONOMETHYL ESTER CYCLASE-RELATED"/>
    <property type="match status" value="1"/>
</dbReference>
<keyword evidence="5" id="KW-0411">Iron-sulfur</keyword>
<evidence type="ECO:0000256" key="1">
    <source>
        <dbReference type="ARBA" id="ARBA00001966"/>
    </source>
</evidence>
<gene>
    <name evidence="6" type="ORF">SAMN02745220_01643</name>
</gene>
<dbReference type="InterPro" id="IPR023404">
    <property type="entry name" value="rSAM_horseshoe"/>
</dbReference>
<dbReference type="GO" id="GO:0046872">
    <property type="term" value="F:metal ion binding"/>
    <property type="evidence" value="ECO:0007669"/>
    <property type="project" value="UniProtKB-KW"/>
</dbReference>
<organism evidence="6 7">
    <name type="scientific">Desulfopila aestuarii DSM 18488</name>
    <dbReference type="NCBI Taxonomy" id="1121416"/>
    <lineage>
        <taxon>Bacteria</taxon>
        <taxon>Pseudomonadati</taxon>
        <taxon>Thermodesulfobacteriota</taxon>
        <taxon>Desulfobulbia</taxon>
        <taxon>Desulfobulbales</taxon>
        <taxon>Desulfocapsaceae</taxon>
        <taxon>Desulfopila</taxon>
    </lineage>
</organism>
<evidence type="ECO:0000256" key="4">
    <source>
        <dbReference type="ARBA" id="ARBA00023004"/>
    </source>
</evidence>
<keyword evidence="3" id="KW-0479">Metal-binding</keyword>
<dbReference type="GO" id="GO:0051536">
    <property type="term" value="F:iron-sulfur cluster binding"/>
    <property type="evidence" value="ECO:0007669"/>
    <property type="project" value="UniProtKB-KW"/>
</dbReference>
<dbReference type="STRING" id="1121416.SAMN02745220_01643"/>
<dbReference type="AlphaFoldDB" id="A0A1M7Y3Q1"/>
<accession>A0A1M7Y3Q1</accession>
<evidence type="ECO:0000313" key="7">
    <source>
        <dbReference type="Proteomes" id="UP000184603"/>
    </source>
</evidence>
<dbReference type="Gene3D" id="3.80.30.20">
    <property type="entry name" value="tm_1862 like domain"/>
    <property type="match status" value="1"/>
</dbReference>
<dbReference type="EMBL" id="FRFE01000006">
    <property type="protein sequence ID" value="SHO46796.1"/>
    <property type="molecule type" value="Genomic_DNA"/>
</dbReference>
<evidence type="ECO:0000256" key="5">
    <source>
        <dbReference type="ARBA" id="ARBA00023014"/>
    </source>
</evidence>
<evidence type="ECO:0000313" key="6">
    <source>
        <dbReference type="EMBL" id="SHO46796.1"/>
    </source>
</evidence>
<keyword evidence="2" id="KW-0949">S-adenosyl-L-methionine</keyword>
<name>A0A1M7Y3Q1_9BACT</name>
<evidence type="ECO:0000256" key="3">
    <source>
        <dbReference type="ARBA" id="ARBA00022723"/>
    </source>
</evidence>
<evidence type="ECO:0008006" key="8">
    <source>
        <dbReference type="Google" id="ProtNLM"/>
    </source>
</evidence>
<dbReference type="InterPro" id="IPR051198">
    <property type="entry name" value="BchE-like"/>
</dbReference>
<dbReference type="InterPro" id="IPR058240">
    <property type="entry name" value="rSAM_sf"/>
</dbReference>
<keyword evidence="4" id="KW-0408">Iron</keyword>
<sequence length="424" mass="47901">MTSAPTHISSDLRITLNKEGARHYTRMSFPIHCGIFSEVETRNWLLHFNLNNEIIRAKGKTRSWPHPHEWLKRNMGNDWIYYSTGGYTGVFEATGEYYLPNLPYKTNGLLGGNPFDDESVGELINGWPTILSNILKSESHLPVEVSSFLQNALANTPDNLSTKADRLFSICGGRSTVLPPDARHVDYNVIPITIASGCLYKCRFCEVKNKHPFAAIPTAEVRHQINRLTSIYDRDLPNYNALFLGEHDALQAGAANILATLDEAYGAFSFDQSYLQGCSAFLFGSVTSLMNTPESFFQELEQRPYTIYINIGLESADQETLDRLGKPLTSAMVREAFTRIQEINDRWSKTEITANFVLDDDLPDGHLPAFLDLVRESLTRVKPKGCVYLSPLRFGQPSRSQTFGFNRLKVLSRVPTFLYIIQRL</sequence>
<dbReference type="SUPFAM" id="SSF102114">
    <property type="entry name" value="Radical SAM enzymes"/>
    <property type="match status" value="1"/>
</dbReference>
<reference evidence="6 7" key="1">
    <citation type="submission" date="2016-12" db="EMBL/GenBank/DDBJ databases">
        <authorList>
            <person name="Song W.-J."/>
            <person name="Kurnit D.M."/>
        </authorList>
    </citation>
    <scope>NUCLEOTIDE SEQUENCE [LARGE SCALE GENOMIC DNA]</scope>
    <source>
        <strain evidence="6 7">DSM 18488</strain>
    </source>
</reference>
<protein>
    <recommendedName>
        <fullName evidence="8">Radical SAM superfamily protein</fullName>
    </recommendedName>
</protein>
<dbReference type="OrthoDB" id="5428596at2"/>
<dbReference type="RefSeq" id="WP_073612960.1">
    <property type="nucleotide sequence ID" value="NZ_FRFE01000006.1"/>
</dbReference>
<evidence type="ECO:0000256" key="2">
    <source>
        <dbReference type="ARBA" id="ARBA00022691"/>
    </source>
</evidence>
<comment type="cofactor">
    <cofactor evidence="1">
        <name>[4Fe-4S] cluster</name>
        <dbReference type="ChEBI" id="CHEBI:49883"/>
    </cofactor>
</comment>
<proteinExistence type="predicted"/>
<keyword evidence="7" id="KW-1185">Reference proteome</keyword>
<dbReference type="Proteomes" id="UP000184603">
    <property type="component" value="Unassembled WGS sequence"/>
</dbReference>